<dbReference type="RefSeq" id="WP_283487922.1">
    <property type="nucleotide sequence ID" value="NZ_CP125947.1"/>
</dbReference>
<name>A0ABY8SUX4_9BURK</name>
<gene>
    <name evidence="1" type="ORF">QMY55_06880</name>
</gene>
<keyword evidence="2" id="KW-1185">Reference proteome</keyword>
<evidence type="ECO:0000313" key="1">
    <source>
        <dbReference type="EMBL" id="WHS66847.1"/>
    </source>
</evidence>
<evidence type="ECO:0000313" key="2">
    <source>
        <dbReference type="Proteomes" id="UP001240697"/>
    </source>
</evidence>
<dbReference type="Proteomes" id="UP001240697">
    <property type="component" value="Chromosome"/>
</dbReference>
<proteinExistence type="predicted"/>
<dbReference type="EMBL" id="CP125947">
    <property type="protein sequence ID" value="WHS66847.1"/>
    <property type="molecule type" value="Genomic_DNA"/>
</dbReference>
<reference evidence="1 2" key="1">
    <citation type="submission" date="2023-05" db="EMBL/GenBank/DDBJ databases">
        <authorList>
            <person name="Yin Y."/>
            <person name="Lu Z."/>
        </authorList>
    </citation>
    <scope>NUCLEOTIDE SEQUENCE [LARGE SCALE GENOMIC DNA]</scope>
    <source>
        <strain evidence="1 2">ZM22</strain>
    </source>
</reference>
<sequence length="164" mass="18271">MDLSIGRATDKSTRRSRRKLQLIVCRALPLLAIFLLQLSSPTHAEEALDWESQDSGSTSVPGVGAIQYFSGYRYAGYDHFATEISVRWRSSKDGAEQEQILYEGILDKPPAKVWGHGRHLCVAMQTCARGTDQCTPYLIAHRYNAVRQSFTAVANSAKLCPIPR</sequence>
<protein>
    <submittedName>
        <fullName evidence="1">Uncharacterized protein</fullName>
    </submittedName>
</protein>
<accession>A0ABY8SUX4</accession>
<organism evidence="1 2">
    <name type="scientific">Comamonas resistens</name>
    <dbReference type="NCBI Taxonomy" id="3046670"/>
    <lineage>
        <taxon>Bacteria</taxon>
        <taxon>Pseudomonadati</taxon>
        <taxon>Pseudomonadota</taxon>
        <taxon>Betaproteobacteria</taxon>
        <taxon>Burkholderiales</taxon>
        <taxon>Comamonadaceae</taxon>
        <taxon>Comamonas</taxon>
    </lineage>
</organism>